<sequence length="97" mass="10305">MTASAILTRARAAGVELFAKPDGTLGYRGPTPALAPLLPELKAHKPDLLRLLAARRSWLITDADGESWSASYSPPAALATVRVLWPDAQAIEPEGES</sequence>
<organism evidence="1 2">
    <name type="scientific">Thioalkalicoccus limnaeus</name>
    <dbReference type="NCBI Taxonomy" id="120681"/>
    <lineage>
        <taxon>Bacteria</taxon>
        <taxon>Pseudomonadati</taxon>
        <taxon>Pseudomonadota</taxon>
        <taxon>Gammaproteobacteria</taxon>
        <taxon>Chromatiales</taxon>
        <taxon>Chromatiaceae</taxon>
        <taxon>Thioalkalicoccus</taxon>
    </lineage>
</organism>
<evidence type="ECO:0000313" key="2">
    <source>
        <dbReference type="Proteomes" id="UP001564408"/>
    </source>
</evidence>
<protein>
    <recommendedName>
        <fullName evidence="3">TubC N-terminal docking domain-containing protein</fullName>
    </recommendedName>
</protein>
<comment type="caution">
    <text evidence="1">The sequence shown here is derived from an EMBL/GenBank/DDBJ whole genome shotgun (WGS) entry which is preliminary data.</text>
</comment>
<evidence type="ECO:0000313" key="1">
    <source>
        <dbReference type="EMBL" id="MEY6431688.1"/>
    </source>
</evidence>
<accession>A0ABV4BB41</accession>
<reference evidence="1 2" key="1">
    <citation type="submission" date="2024-05" db="EMBL/GenBank/DDBJ databases">
        <title>Genome Sequence and Characterization of the New Strain Purple Sulfur Bacterium of Genus Thioalkalicoccus.</title>
        <authorList>
            <person name="Bryantseva I.A."/>
            <person name="Kyndt J.A."/>
            <person name="Imhoff J.F."/>
        </authorList>
    </citation>
    <scope>NUCLEOTIDE SEQUENCE [LARGE SCALE GENOMIC DNA]</scope>
    <source>
        <strain evidence="1 2">Um2</strain>
    </source>
</reference>
<dbReference type="RefSeq" id="WP_369666071.1">
    <property type="nucleotide sequence ID" value="NZ_JBDKXB010000004.1"/>
</dbReference>
<proteinExistence type="predicted"/>
<keyword evidence="2" id="KW-1185">Reference proteome</keyword>
<gene>
    <name evidence="1" type="ORF">ABC977_04615</name>
</gene>
<dbReference type="Gene3D" id="1.10.10.1830">
    <property type="entry name" value="Non-ribosomal peptide synthase, adenylation domain"/>
    <property type="match status" value="1"/>
</dbReference>
<dbReference type="EMBL" id="JBDKXB010000004">
    <property type="protein sequence ID" value="MEY6431688.1"/>
    <property type="molecule type" value="Genomic_DNA"/>
</dbReference>
<name>A0ABV4BB41_9GAMM</name>
<evidence type="ECO:0008006" key="3">
    <source>
        <dbReference type="Google" id="ProtNLM"/>
    </source>
</evidence>
<dbReference type="InterPro" id="IPR044894">
    <property type="entry name" value="TubC_N_sf"/>
</dbReference>
<dbReference type="Proteomes" id="UP001564408">
    <property type="component" value="Unassembled WGS sequence"/>
</dbReference>